<organism evidence="2 3">
    <name type="scientific">Fannyhessea vaginae PB189-T1-4</name>
    <dbReference type="NCBI Taxonomy" id="866774"/>
    <lineage>
        <taxon>Bacteria</taxon>
        <taxon>Bacillati</taxon>
        <taxon>Actinomycetota</taxon>
        <taxon>Coriobacteriia</taxon>
        <taxon>Coriobacteriales</taxon>
        <taxon>Atopobiaceae</taxon>
        <taxon>Fannyhessea</taxon>
    </lineage>
</organism>
<dbReference type="RefSeq" id="WP_006304640.1">
    <property type="nucleotide sequence ID" value="NZ_AEDQ01000031.1"/>
</dbReference>
<evidence type="ECO:0000259" key="1">
    <source>
        <dbReference type="Pfam" id="PF13274"/>
    </source>
</evidence>
<dbReference type="InterPro" id="IPR025272">
    <property type="entry name" value="SocA_Panacea"/>
</dbReference>
<dbReference type="Pfam" id="PF15731">
    <property type="entry name" value="MqsA_antitoxin"/>
    <property type="match status" value="1"/>
</dbReference>
<keyword evidence="3" id="KW-1185">Reference proteome</keyword>
<dbReference type="InterPro" id="IPR022452">
    <property type="entry name" value="MqsA"/>
</dbReference>
<reference evidence="2 3" key="1">
    <citation type="submission" date="2010-08" db="EMBL/GenBank/DDBJ databases">
        <authorList>
            <person name="Durkin A.S."/>
            <person name="Madupu R."/>
            <person name="Torralba M."/>
            <person name="Gillis M."/>
            <person name="Methe B."/>
            <person name="Sutton G."/>
            <person name="Nelson K.E."/>
        </authorList>
    </citation>
    <scope>NUCLEOTIDE SEQUENCE [LARGE SCALE GENOMIC DNA]</scope>
    <source>
        <strain evidence="2 3">PB189-T1-4</strain>
    </source>
</reference>
<evidence type="ECO:0000313" key="2">
    <source>
        <dbReference type="EMBL" id="EFL43689.1"/>
    </source>
</evidence>
<proteinExistence type="predicted"/>
<sequence length="338" mass="38270">MKQYCVECDKFVDAIEKPYELTLPVKGEDIAITATSPFCDECGTVILVDTIEENNIQLAYDVYREKHGLLKPDEIKGIRVHFHLSQHDFSVILGLGVHTLSRLERGDIISCALNTQIKSIKTKNDLIKLYEINKINLTDSERKRIEKAIDASDDAFNSFNYRSRLADYEDDSPSAKNGYRLFDYSRVVSLVTQLATHCSMLSVTKFMKALFYTDFYSHAITGVSFTGLTYARATYGPVVDNKDNLISYLKDVNVISTKEIKDAEYIVCDHPREVSFSESDSEIINNIVLFVNSFPTAQKISEASHELALWKNSENGKLIPYNNTQEVAQQIKCRIAAL</sequence>
<dbReference type="InterPro" id="IPR010982">
    <property type="entry name" value="Lambda_DNA-bd_dom_sf"/>
</dbReference>
<dbReference type="Pfam" id="PF13274">
    <property type="entry name" value="SocA_Panacea"/>
    <property type="match status" value="1"/>
</dbReference>
<dbReference type="InterPro" id="IPR032758">
    <property type="entry name" value="MqsA/HigA-2"/>
</dbReference>
<comment type="caution">
    <text evidence="2">The sequence shown here is derived from an EMBL/GenBank/DDBJ whole genome shotgun (WGS) entry which is preliminary data.</text>
</comment>
<dbReference type="Gene3D" id="1.10.260.40">
    <property type="entry name" value="lambda repressor-like DNA-binding domains"/>
    <property type="match status" value="1"/>
</dbReference>
<dbReference type="EMBL" id="AEDQ01000031">
    <property type="protein sequence ID" value="EFL43689.1"/>
    <property type="molecule type" value="Genomic_DNA"/>
</dbReference>
<gene>
    <name evidence="2" type="ORF">HMPREF9248_0051</name>
</gene>
<dbReference type="NCBIfam" id="TIGR03830">
    <property type="entry name" value="CxxCG_CxxCG_HTH"/>
    <property type="match status" value="1"/>
</dbReference>
<dbReference type="CDD" id="cd00093">
    <property type="entry name" value="HTH_XRE"/>
    <property type="match status" value="1"/>
</dbReference>
<feature type="domain" description="Antitoxin SocA-like Panacea" evidence="1">
    <location>
        <begin position="207"/>
        <end position="311"/>
    </location>
</feature>
<protein>
    <submittedName>
        <fullName evidence="2">Zinc finger/helix-turn-helix protein, YgiT family</fullName>
    </submittedName>
</protein>
<accession>A0ABP2J0P4</accession>
<evidence type="ECO:0000313" key="3">
    <source>
        <dbReference type="Proteomes" id="UP000004431"/>
    </source>
</evidence>
<name>A0ABP2J0P4_9ACTN</name>
<dbReference type="InterPro" id="IPR001387">
    <property type="entry name" value="Cro/C1-type_HTH"/>
</dbReference>
<dbReference type="Proteomes" id="UP000004431">
    <property type="component" value="Unassembled WGS sequence"/>
</dbReference>